<gene>
    <name evidence="1" type="ORF">ONZ43_g5256</name>
</gene>
<proteinExistence type="predicted"/>
<sequence length="362" mass="40949">MSSPSEYEPEDDQTSSEPLLEKTETTASVLSLRKRYVSAVIAAIVVLIVVLFLLILWPLRSKAFQSSNGDGVCRQAQAAARREWRLLSSPERLEYLRAVKCLSSIPSTICNGTLHDEFAYIHRQIGDYSHEAAPFLPWHRYFIHIYEQTLKQRCQYQGTLPYWDWTRDWANLTQAPVWSATEGFGGNGDTNLPAPVGDGYCVQDGPFAGLQVQYYDGDWNPHCLSRGFLAGEYLDHFGAQRLNSSAMAAVLDEPDYYRFLLMLEDSSHSAIPILVRGDFSRFTAPNDPIFFLHHAQVDRLWWKWQSEDLEVRALAYNGPSRQNSSIAAQLSDQVEMAGLAPDIPVSSVITINHGLLCYKYED</sequence>
<dbReference type="EMBL" id="JAPESX010001579">
    <property type="protein sequence ID" value="KAJ8113017.1"/>
    <property type="molecule type" value="Genomic_DNA"/>
</dbReference>
<evidence type="ECO:0000313" key="1">
    <source>
        <dbReference type="EMBL" id="KAJ8113017.1"/>
    </source>
</evidence>
<comment type="caution">
    <text evidence="1">The sequence shown here is derived from an EMBL/GenBank/DDBJ whole genome shotgun (WGS) entry which is preliminary data.</text>
</comment>
<accession>A0ACC2ID33</accession>
<organism evidence="1 2">
    <name type="scientific">Nemania bipapillata</name>
    <dbReference type="NCBI Taxonomy" id="110536"/>
    <lineage>
        <taxon>Eukaryota</taxon>
        <taxon>Fungi</taxon>
        <taxon>Dikarya</taxon>
        <taxon>Ascomycota</taxon>
        <taxon>Pezizomycotina</taxon>
        <taxon>Sordariomycetes</taxon>
        <taxon>Xylariomycetidae</taxon>
        <taxon>Xylariales</taxon>
        <taxon>Xylariaceae</taxon>
        <taxon>Nemania</taxon>
    </lineage>
</organism>
<dbReference type="Proteomes" id="UP001153334">
    <property type="component" value="Unassembled WGS sequence"/>
</dbReference>
<keyword evidence="2" id="KW-1185">Reference proteome</keyword>
<name>A0ACC2ID33_9PEZI</name>
<evidence type="ECO:0000313" key="2">
    <source>
        <dbReference type="Proteomes" id="UP001153334"/>
    </source>
</evidence>
<protein>
    <submittedName>
        <fullName evidence="1">Uncharacterized protein</fullName>
    </submittedName>
</protein>
<reference evidence="1" key="1">
    <citation type="submission" date="2022-11" db="EMBL/GenBank/DDBJ databases">
        <title>Genome Sequence of Nemania bipapillata.</title>
        <authorList>
            <person name="Buettner E."/>
        </authorList>
    </citation>
    <scope>NUCLEOTIDE SEQUENCE</scope>
    <source>
        <strain evidence="1">CP14</strain>
    </source>
</reference>